<feature type="transmembrane region" description="Helical" evidence="8">
    <location>
        <begin position="175"/>
        <end position="199"/>
    </location>
</feature>
<feature type="transmembrane region" description="Helical" evidence="8">
    <location>
        <begin position="205"/>
        <end position="225"/>
    </location>
</feature>
<comment type="similarity">
    <text evidence="2">Belongs to the oxidase-dependent Fe transporter (OFeT) (TC 9.A.10.1) family.</text>
</comment>
<evidence type="ECO:0000313" key="10">
    <source>
        <dbReference type="Proteomes" id="UP000189580"/>
    </source>
</evidence>
<protein>
    <submittedName>
        <fullName evidence="9">Fth1p</fullName>
    </submittedName>
</protein>
<evidence type="ECO:0000256" key="4">
    <source>
        <dbReference type="ARBA" id="ARBA00022692"/>
    </source>
</evidence>
<keyword evidence="3" id="KW-0813">Transport</keyword>
<evidence type="ECO:0000256" key="6">
    <source>
        <dbReference type="ARBA" id="ARBA00023136"/>
    </source>
</evidence>
<evidence type="ECO:0000256" key="2">
    <source>
        <dbReference type="ARBA" id="ARBA00008333"/>
    </source>
</evidence>
<gene>
    <name evidence="9" type="primary">FTH1</name>
    <name evidence="9" type="ORF">AWJ20_1904</name>
</gene>
<accession>A0A161HKM8</accession>
<dbReference type="Pfam" id="PF03239">
    <property type="entry name" value="FTR1"/>
    <property type="match status" value="1"/>
</dbReference>
<reference evidence="9 10" key="1">
    <citation type="submission" date="2016-02" db="EMBL/GenBank/DDBJ databases">
        <title>Complete genome sequence and transcriptome regulation of the pentose utilising yeast Sugiyamaella lignohabitans.</title>
        <authorList>
            <person name="Bellasio M."/>
            <person name="Peymann A."/>
            <person name="Valli M."/>
            <person name="Sipitzky M."/>
            <person name="Graf A."/>
            <person name="Sauer M."/>
            <person name="Marx H."/>
            <person name="Mattanovich D."/>
        </authorList>
    </citation>
    <scope>NUCLEOTIDE SEQUENCE [LARGE SCALE GENOMIC DNA]</scope>
    <source>
        <strain evidence="9 10">CBS 10342</strain>
    </source>
</reference>
<feature type="transmembrane region" description="Helical" evidence="8">
    <location>
        <begin position="237"/>
        <end position="259"/>
    </location>
</feature>
<evidence type="ECO:0000313" key="9">
    <source>
        <dbReference type="EMBL" id="ANB13607.1"/>
    </source>
</evidence>
<feature type="transmembrane region" description="Helical" evidence="8">
    <location>
        <begin position="82"/>
        <end position="106"/>
    </location>
</feature>
<dbReference type="GeneID" id="30033758"/>
<comment type="subcellular location">
    <subcellularLocation>
        <location evidence="1">Membrane</location>
        <topology evidence="1">Multi-pass membrane protein</topology>
    </subcellularLocation>
</comment>
<keyword evidence="4 8" id="KW-0812">Transmembrane</keyword>
<name>A0A161HKM8_9ASCO</name>
<dbReference type="InterPro" id="IPR004923">
    <property type="entry name" value="FTR1/Fip1/EfeU"/>
</dbReference>
<keyword evidence="6 8" id="KW-0472">Membrane</keyword>
<dbReference type="GO" id="GO:0015093">
    <property type="term" value="F:ferrous iron transmembrane transporter activity"/>
    <property type="evidence" value="ECO:0007669"/>
    <property type="project" value="TreeGrafter"/>
</dbReference>
<sequence>MIAFQDYFSIQVFFLIFRETLETAVIVSVLLAFLKRGLSNDKPSPSDGYSSIDNTDNETVTNSPTISSADNSRVYRQLVLQVWIGAALGLFICLVIGSLFIFAFYYLGTNLWNVTERIWEATFSILASLIITGMGLTMLRINKMKEKWRLKLAKIIIDTHEGHAGWGLSYFSRKYAMAILPLITTLREGLEAVVFLGGVGVSNPISSFPLAVITAIALGSYIGYCMYQYGSHVSIQYFLIGSTCFLYLVAAGLISRGVWFLELESFIKKVGVDISENGSGPGSYDITNSVWHVNCCNGQTDGLWMLFNALFGWQNSATYGSVISYNLYWYVVIISIVLIRYKEVHNKLPLIPESWTASRKHKQLHSTASAEDLLNRATALYTANNSEVSSVAPGAPRPSHDSVHSDSPLIR</sequence>
<keyword evidence="10" id="KW-1185">Reference proteome</keyword>
<dbReference type="PANTHER" id="PTHR31632:SF7">
    <property type="entry name" value="IRON TRANSPORTER FTH1"/>
    <property type="match status" value="1"/>
</dbReference>
<evidence type="ECO:0000256" key="7">
    <source>
        <dbReference type="SAM" id="MobiDB-lite"/>
    </source>
</evidence>
<dbReference type="KEGG" id="slb:AWJ20_1904"/>
<feature type="transmembrane region" description="Helical" evidence="8">
    <location>
        <begin position="118"/>
        <end position="139"/>
    </location>
</feature>
<dbReference type="AlphaFoldDB" id="A0A161HKM8"/>
<evidence type="ECO:0000256" key="1">
    <source>
        <dbReference type="ARBA" id="ARBA00004141"/>
    </source>
</evidence>
<dbReference type="OrthoDB" id="4364at2759"/>
<keyword evidence="5 8" id="KW-1133">Transmembrane helix</keyword>
<evidence type="ECO:0000256" key="3">
    <source>
        <dbReference type="ARBA" id="ARBA00022496"/>
    </source>
</evidence>
<keyword evidence="3" id="KW-0408">Iron</keyword>
<feature type="region of interest" description="Disordered" evidence="7">
    <location>
        <begin position="388"/>
        <end position="411"/>
    </location>
</feature>
<dbReference type="RefSeq" id="XP_018736084.1">
    <property type="nucleotide sequence ID" value="XM_018878819.1"/>
</dbReference>
<dbReference type="GO" id="GO:0033573">
    <property type="term" value="C:high-affinity iron permease complex"/>
    <property type="evidence" value="ECO:0007669"/>
    <property type="project" value="InterPro"/>
</dbReference>
<dbReference type="GO" id="GO:0000329">
    <property type="term" value="C:fungal-type vacuole membrane"/>
    <property type="evidence" value="ECO:0007669"/>
    <property type="project" value="TreeGrafter"/>
</dbReference>
<proteinExistence type="inferred from homology"/>
<dbReference type="Proteomes" id="UP000189580">
    <property type="component" value="Chromosome a"/>
</dbReference>
<evidence type="ECO:0000256" key="5">
    <source>
        <dbReference type="ARBA" id="ARBA00022989"/>
    </source>
</evidence>
<evidence type="ECO:0000256" key="8">
    <source>
        <dbReference type="SAM" id="Phobius"/>
    </source>
</evidence>
<keyword evidence="3" id="KW-0410">Iron transport</keyword>
<feature type="region of interest" description="Disordered" evidence="7">
    <location>
        <begin position="41"/>
        <end position="64"/>
    </location>
</feature>
<dbReference type="EMBL" id="CP014501">
    <property type="protein sequence ID" value="ANB13607.1"/>
    <property type="molecule type" value="Genomic_DNA"/>
</dbReference>
<keyword evidence="3" id="KW-0406">Ion transport</keyword>
<organism evidence="9 10">
    <name type="scientific">Sugiyamaella lignohabitans</name>
    <dbReference type="NCBI Taxonomy" id="796027"/>
    <lineage>
        <taxon>Eukaryota</taxon>
        <taxon>Fungi</taxon>
        <taxon>Dikarya</taxon>
        <taxon>Ascomycota</taxon>
        <taxon>Saccharomycotina</taxon>
        <taxon>Dipodascomycetes</taxon>
        <taxon>Dipodascales</taxon>
        <taxon>Trichomonascaceae</taxon>
        <taxon>Sugiyamaella</taxon>
    </lineage>
</organism>
<feature type="transmembrane region" description="Helical" evidence="8">
    <location>
        <begin position="12"/>
        <end position="34"/>
    </location>
</feature>
<feature type="transmembrane region" description="Helical" evidence="8">
    <location>
        <begin position="322"/>
        <end position="341"/>
    </location>
</feature>
<dbReference type="PANTHER" id="PTHR31632">
    <property type="entry name" value="IRON TRANSPORTER FTH1"/>
    <property type="match status" value="1"/>
</dbReference>